<accession>A0A8S5SET3</accession>
<evidence type="ECO:0008006" key="2">
    <source>
        <dbReference type="Google" id="ProtNLM"/>
    </source>
</evidence>
<dbReference type="PROSITE" id="PS51257">
    <property type="entry name" value="PROKAR_LIPOPROTEIN"/>
    <property type="match status" value="1"/>
</dbReference>
<proteinExistence type="predicted"/>
<evidence type="ECO:0000313" key="1">
    <source>
        <dbReference type="EMBL" id="DAF49154.1"/>
    </source>
</evidence>
<dbReference type="EMBL" id="BK032577">
    <property type="protein sequence ID" value="DAF49154.1"/>
    <property type="molecule type" value="Genomic_DNA"/>
</dbReference>
<sequence>MKGGGFVKRKVFKIIAGILLLASLFAFGGCASCSRDLKSCNSDINGGLYRTVNVYSLDGKLLATYEGKIDIDNNANGSVMFDLDGKRYVYYNAIVEIIEK</sequence>
<reference evidence="1" key="1">
    <citation type="journal article" date="2021" name="Proc. Natl. Acad. Sci. U.S.A.">
        <title>A Catalog of Tens of Thousands of Viruses from Human Metagenomes Reveals Hidden Associations with Chronic Diseases.</title>
        <authorList>
            <person name="Tisza M.J."/>
            <person name="Buck C.B."/>
        </authorList>
    </citation>
    <scope>NUCLEOTIDE SEQUENCE</scope>
    <source>
        <strain evidence="1">Ctnpt50</strain>
    </source>
</reference>
<organism evidence="1">
    <name type="scientific">Siphoviridae sp. ctnpt50</name>
    <dbReference type="NCBI Taxonomy" id="2827941"/>
    <lineage>
        <taxon>Viruses</taxon>
        <taxon>Duplodnaviria</taxon>
        <taxon>Heunggongvirae</taxon>
        <taxon>Uroviricota</taxon>
        <taxon>Caudoviricetes</taxon>
    </lineage>
</organism>
<protein>
    <recommendedName>
        <fullName evidence="2">Lipoprotein</fullName>
    </recommendedName>
</protein>
<name>A0A8S5SET3_9CAUD</name>